<evidence type="ECO:0000256" key="5">
    <source>
        <dbReference type="ARBA" id="ARBA00023136"/>
    </source>
</evidence>
<dbReference type="Proteomes" id="UP000243739">
    <property type="component" value="Unassembled WGS sequence"/>
</dbReference>
<feature type="domain" description="SSD" evidence="7">
    <location>
        <begin position="235"/>
        <end position="357"/>
    </location>
</feature>
<reference evidence="8 9" key="1">
    <citation type="submission" date="2016-09" db="EMBL/GenBank/DDBJ databases">
        <title>Draft genome sequence for the type strain of Vulcanibacillus modesticaldus BR, a strictly anaerobic, moderately thermophilic, and nitrate-reducing bacterium from deep sea-hydrothermal vents of the Mid-Atlantic Ridge.</title>
        <authorList>
            <person name="Abin C.A."/>
            <person name="Hollibaugh J.T."/>
        </authorList>
    </citation>
    <scope>NUCLEOTIDE SEQUENCE [LARGE SCALE GENOMIC DNA]</scope>
    <source>
        <strain evidence="8 9">BR</strain>
    </source>
</reference>
<keyword evidence="9" id="KW-1185">Reference proteome</keyword>
<evidence type="ECO:0000256" key="4">
    <source>
        <dbReference type="ARBA" id="ARBA00022989"/>
    </source>
</evidence>
<feature type="transmembrane region" description="Helical" evidence="6">
    <location>
        <begin position="883"/>
        <end position="904"/>
    </location>
</feature>
<keyword evidence="2" id="KW-1003">Cell membrane</keyword>
<dbReference type="PANTHER" id="PTHR33406:SF13">
    <property type="entry name" value="MEMBRANE PROTEIN YDFJ"/>
    <property type="match status" value="1"/>
</dbReference>
<keyword evidence="4 6" id="KW-1133">Transmembrane helix</keyword>
<dbReference type="SUPFAM" id="SSF82866">
    <property type="entry name" value="Multidrug efflux transporter AcrB transmembrane domain"/>
    <property type="match status" value="2"/>
</dbReference>
<feature type="transmembrane region" description="Helical" evidence="6">
    <location>
        <begin position="810"/>
        <end position="830"/>
    </location>
</feature>
<evidence type="ECO:0000256" key="1">
    <source>
        <dbReference type="ARBA" id="ARBA00004651"/>
    </source>
</evidence>
<feature type="transmembrane region" description="Helical" evidence="6">
    <location>
        <begin position="390"/>
        <end position="409"/>
    </location>
</feature>
<dbReference type="GO" id="GO:0005886">
    <property type="term" value="C:plasma membrane"/>
    <property type="evidence" value="ECO:0007669"/>
    <property type="project" value="UniProtKB-SubCell"/>
</dbReference>
<feature type="transmembrane region" description="Helical" evidence="6">
    <location>
        <begin position="785"/>
        <end position="803"/>
    </location>
</feature>
<feature type="transmembrane region" description="Helical" evidence="6">
    <location>
        <begin position="258"/>
        <end position="283"/>
    </location>
</feature>
<evidence type="ECO:0000313" key="9">
    <source>
        <dbReference type="Proteomes" id="UP000243739"/>
    </source>
</evidence>
<comment type="caution">
    <text evidence="8">The sequence shown here is derived from an EMBL/GenBank/DDBJ whole genome shotgun (WGS) entry which is preliminary data.</text>
</comment>
<dbReference type="InterPro" id="IPR050545">
    <property type="entry name" value="Mycobact_MmpL"/>
</dbReference>
<feature type="transmembrane region" description="Helical" evidence="6">
    <location>
        <begin position="836"/>
        <end position="854"/>
    </location>
</feature>
<feature type="transmembrane region" description="Helical" evidence="6">
    <location>
        <begin position="329"/>
        <end position="351"/>
    </location>
</feature>
<dbReference type="AlphaFoldDB" id="A0A1D2YV42"/>
<comment type="subcellular location">
    <subcellularLocation>
        <location evidence="1">Cell membrane</location>
        <topology evidence="1">Multi-pass membrane protein</topology>
    </subcellularLocation>
</comment>
<keyword evidence="3 6" id="KW-0812">Transmembrane</keyword>
<evidence type="ECO:0000256" key="3">
    <source>
        <dbReference type="ARBA" id="ARBA00022692"/>
    </source>
</evidence>
<evidence type="ECO:0000259" key="7">
    <source>
        <dbReference type="PROSITE" id="PS50156"/>
    </source>
</evidence>
<dbReference type="OrthoDB" id="9809027at2"/>
<evidence type="ECO:0000256" key="2">
    <source>
        <dbReference type="ARBA" id="ARBA00022475"/>
    </source>
</evidence>
<feature type="transmembrane region" description="Helical" evidence="6">
    <location>
        <begin position="232"/>
        <end position="252"/>
    </location>
</feature>
<name>A0A1D2YV42_9BACI</name>
<feature type="domain" description="SSD" evidence="7">
    <location>
        <begin position="809"/>
        <end position="935"/>
    </location>
</feature>
<feature type="transmembrane region" description="Helical" evidence="6">
    <location>
        <begin position="12"/>
        <end position="30"/>
    </location>
</feature>
<feature type="transmembrane region" description="Helical" evidence="6">
    <location>
        <begin position="304"/>
        <end position="323"/>
    </location>
</feature>
<evidence type="ECO:0000313" key="8">
    <source>
        <dbReference type="EMBL" id="OEF99574.1"/>
    </source>
</evidence>
<dbReference type="PROSITE" id="PS50156">
    <property type="entry name" value="SSD"/>
    <property type="match status" value="2"/>
</dbReference>
<dbReference type="PANTHER" id="PTHR33406">
    <property type="entry name" value="MEMBRANE PROTEIN MJ1562-RELATED"/>
    <property type="match status" value="1"/>
</dbReference>
<feature type="transmembrane region" description="Helical" evidence="6">
    <location>
        <begin position="910"/>
        <end position="936"/>
    </location>
</feature>
<sequence length="948" mass="105875">MRFYDFLIRKKKTIIVFVAALTLLFSFFILKVKLNTDFSTYLAEDDPIVEEFNRVGNTFGSNYLGFAIVKKDNIFTLENLQEIKNLANSYRKIEGVLRVVSIVDAVDSNNNNLEAISKRPLPQNIQEIQKYKDYILEQEFFKGNFVNEDNTASVILISFDPNANHIKVADSINNITKEISSTPDKVYFGGMPFMMSAFQTTIVDNLMYLLPVMLVLLLTILYIGFRSISGMILPLLVVSISSIWLIGILSLFGIPLDILSGIVPIILVAMGSADAIHILRRFYELKNDGLSTKEAVKDSMKEMGAPIILTTITTMIGFASLATSNFTTIRQFGLVTTLGVFLALVVTFVLLPPMMMFTRDKVKSTSKKQLGNIGALDKLGDFIYYRRKTVILLSGIVTLISVLGIPMIVKNVDWSLCFAKDSEPYKAELMLRNEFSGSLFAQITVKGKTDDPITLEVMKKTSKYINTLPQISLASSVSDIFSETNYRITERYTIPYNVNTLDKIWKLLKEQDMLNGIIDFNNEEFLITGKVGTMATADMSSSVNEINNFIEENNGQWVMIDLNNNLSEKDKKILVNKKIAYVTNNILWDLKANNITVEKNRINTIVKNAMKQNSVSDEMKIKIMNKLQNQITDLMPGLSTKMPSDMQLNILGMLVDQASERPINGKVIMQSLALSPNLKGIINEEKAGYLAEMINTQIGSIYIDKAFSELKNIIPRDISEDKLLIKKLKGSLWDARSPYLIINKKEFDTLNVNVKPQRETNIKLTQTGMVTVLKQMEDELTPTQIKSVFLALIVVLILLSLIFRSVITGVIGVLPIILTILVNFGVIGYLKIGLDSFTAMIASISIGLGIDYAIHFTSRFKNEIESSNNILLALKNTLQTTGVAIIINTLSVGVGFAVLLFAAGQHLQRFGGLLALALLVSAIFTLVVLPAFTLILKPKYIRNISDNI</sequence>
<dbReference type="InterPro" id="IPR004869">
    <property type="entry name" value="MMPL_dom"/>
</dbReference>
<keyword evidence="5 6" id="KW-0472">Membrane</keyword>
<dbReference type="Gene3D" id="1.20.1640.10">
    <property type="entry name" value="Multidrug efflux transporter AcrB transmembrane domain"/>
    <property type="match status" value="2"/>
</dbReference>
<feature type="transmembrane region" description="Helical" evidence="6">
    <location>
        <begin position="206"/>
        <end position="225"/>
    </location>
</feature>
<dbReference type="Pfam" id="PF03176">
    <property type="entry name" value="MMPL"/>
    <property type="match status" value="2"/>
</dbReference>
<gene>
    <name evidence="8" type="ORF">BHF71_08485</name>
</gene>
<dbReference type="EMBL" id="MIJF01000019">
    <property type="protein sequence ID" value="OEF99574.1"/>
    <property type="molecule type" value="Genomic_DNA"/>
</dbReference>
<dbReference type="RefSeq" id="WP_069656567.1">
    <property type="nucleotide sequence ID" value="NZ_MIJF01000019.1"/>
</dbReference>
<proteinExistence type="predicted"/>
<evidence type="ECO:0000256" key="6">
    <source>
        <dbReference type="SAM" id="Phobius"/>
    </source>
</evidence>
<protein>
    <recommendedName>
        <fullName evidence="7">SSD domain-containing protein</fullName>
    </recommendedName>
</protein>
<organism evidence="8 9">
    <name type="scientific">Vulcanibacillus modesticaldus</name>
    <dbReference type="NCBI Taxonomy" id="337097"/>
    <lineage>
        <taxon>Bacteria</taxon>
        <taxon>Bacillati</taxon>
        <taxon>Bacillota</taxon>
        <taxon>Bacilli</taxon>
        <taxon>Bacillales</taxon>
        <taxon>Bacillaceae</taxon>
        <taxon>Vulcanibacillus</taxon>
    </lineage>
</organism>
<dbReference type="InterPro" id="IPR000731">
    <property type="entry name" value="SSD"/>
</dbReference>
<accession>A0A1D2YV42</accession>